<dbReference type="PANTHER" id="PTHR43267:SF1">
    <property type="entry name" value="TRNA THREONYLCARBAMOYLADENOSINE DEHYDRATASE"/>
    <property type="match status" value="1"/>
</dbReference>
<evidence type="ECO:0008006" key="10">
    <source>
        <dbReference type="Google" id="ProtNLM"/>
    </source>
</evidence>
<keyword evidence="3" id="KW-0378">Hydrolase</keyword>
<dbReference type="GO" id="GO:0006508">
    <property type="term" value="P:proteolysis"/>
    <property type="evidence" value="ECO:0007669"/>
    <property type="project" value="UniProtKB-KW"/>
</dbReference>
<dbReference type="InterPro" id="IPR032865">
    <property type="entry name" value="Prok-E2_A"/>
</dbReference>
<dbReference type="SUPFAM" id="SSF102712">
    <property type="entry name" value="JAB1/MPN domain"/>
    <property type="match status" value="1"/>
</dbReference>
<dbReference type="InterPro" id="IPR028090">
    <property type="entry name" value="JAB_dom_prok"/>
</dbReference>
<dbReference type="Pfam" id="PF00899">
    <property type="entry name" value="ThiF"/>
    <property type="match status" value="1"/>
</dbReference>
<dbReference type="GO" id="GO:0061503">
    <property type="term" value="F:tRNA threonylcarbamoyladenosine dehydratase"/>
    <property type="evidence" value="ECO:0007669"/>
    <property type="project" value="TreeGrafter"/>
</dbReference>
<dbReference type="GO" id="GO:0008641">
    <property type="term" value="F:ubiquitin-like modifier activating enzyme activity"/>
    <property type="evidence" value="ECO:0007669"/>
    <property type="project" value="InterPro"/>
</dbReference>
<dbReference type="Gene3D" id="3.40.140.10">
    <property type="entry name" value="Cytidine Deaminase, domain 2"/>
    <property type="match status" value="1"/>
</dbReference>
<evidence type="ECO:0000256" key="4">
    <source>
        <dbReference type="ARBA" id="ARBA00022833"/>
    </source>
</evidence>
<dbReference type="KEGG" id="kge:TQ33_1768"/>
<reference evidence="8 9" key="1">
    <citation type="submission" date="2015-02" db="EMBL/GenBank/DDBJ databases">
        <title>Complete genome sequence of Kangiella geojedonensis strain YCS-5T.</title>
        <authorList>
            <person name="Kim K.M."/>
        </authorList>
    </citation>
    <scope>NUCLEOTIDE SEQUENCE [LARGE SCALE GENOMIC DNA]</scope>
    <source>
        <strain evidence="8 9">YCS-5</strain>
    </source>
</reference>
<dbReference type="Pfam" id="PF14457">
    <property type="entry name" value="Prok-E2_A"/>
    <property type="match status" value="1"/>
</dbReference>
<sequence length="752" mass="84730">MVNNKIKLISELGVEIEVKALPKKLQSEYFELIQSENVLGKVTIRRFNDSFIFALCVRRDIPRRTIREDIQVEEKIVLVFREAVDAPSIYSDRIDFPQDLPHLNPVNENSPMSICVSRLGANVMYKDIGIRGVVKVLSQWLTDAASGFLDYDGWEPTPFVSDNVLVTNIGELQRFFYEKMERSGICFGRISGFSFVFNGRRVYSFKLNNIELTKLPSISFKQKDKDDAEFYLDTIWSGIYIDKVNEVDARYLRNINSSKSLKEFCNVHGVGQKFEQLKRIVLDKSREIKSPLKMILVVAIPRTIELIKEIPTDATGEARKVELFSFVIHVHYSQDSGMTDIKEVEQLSITPNPTAELSKMISGIEESGDGTISIVGCGSVGSHLADTLAREGRSNLLLIDNDKFETHNISRHVLQKSDIGWGKSNQLKEHLLNNGYGNITSSTNELRNIDDEIKSQLVNSDLVIDATADKDTIYSLDSLPVNKVARCYISNKGKTGVLLFTKDKAECNLEDLEVYLLMKSLEEDFVKDWLNSEANPTATMVGMSCSSITTRLSVSYIRNHVSNFNAVVNCILKNNKINNSIWVNSLNKDGLSLGCTQFQVSDFKKIKNEGWEISICDDVIQSIRGKLHANSPVECGGFLYGRLNLKEQRIVIVKETEVNPTKATEFELELPSAESSEEHKNIEERSAGMLQLVGSWHTHPSGTSKFSGKDIKMKETIERQISTPFALMTVSNNDETVQLAIPNEWRELLADG</sequence>
<dbReference type="InterPro" id="IPR035985">
    <property type="entry name" value="Ubiquitin-activating_enz"/>
</dbReference>
<evidence type="ECO:0000259" key="7">
    <source>
        <dbReference type="Pfam" id="PF14464"/>
    </source>
</evidence>
<dbReference type="Pfam" id="PF14464">
    <property type="entry name" value="Prok-JAB"/>
    <property type="match status" value="1"/>
</dbReference>
<evidence type="ECO:0000256" key="2">
    <source>
        <dbReference type="ARBA" id="ARBA00022723"/>
    </source>
</evidence>
<dbReference type="RefSeq" id="WP_046561744.1">
    <property type="nucleotide sequence ID" value="NZ_CP010975.1"/>
</dbReference>
<accession>A0A0F6TS78</accession>
<evidence type="ECO:0000313" key="9">
    <source>
        <dbReference type="Proteomes" id="UP000034071"/>
    </source>
</evidence>
<dbReference type="InterPro" id="IPR045886">
    <property type="entry name" value="ThiF/MoeB/HesA"/>
</dbReference>
<keyword evidence="9" id="KW-1185">Reference proteome</keyword>
<protein>
    <recommendedName>
        <fullName evidence="10">UBA/THIF-type NAD/FAD binding protein</fullName>
    </recommendedName>
</protein>
<keyword evidence="1" id="KW-0645">Protease</keyword>
<evidence type="ECO:0000256" key="5">
    <source>
        <dbReference type="ARBA" id="ARBA00023049"/>
    </source>
</evidence>
<dbReference type="AlphaFoldDB" id="A0A0F6TS78"/>
<dbReference type="Proteomes" id="UP000034071">
    <property type="component" value="Chromosome"/>
</dbReference>
<evidence type="ECO:0000256" key="1">
    <source>
        <dbReference type="ARBA" id="ARBA00022670"/>
    </source>
</evidence>
<dbReference type="OrthoDB" id="5470925at2"/>
<evidence type="ECO:0000256" key="3">
    <source>
        <dbReference type="ARBA" id="ARBA00022801"/>
    </source>
</evidence>
<dbReference type="SUPFAM" id="SSF69572">
    <property type="entry name" value="Activating enzymes of the ubiquitin-like proteins"/>
    <property type="match status" value="1"/>
</dbReference>
<evidence type="ECO:0000313" key="8">
    <source>
        <dbReference type="EMBL" id="AKE52709.1"/>
    </source>
</evidence>
<dbReference type="EMBL" id="CP010975">
    <property type="protein sequence ID" value="AKE52709.1"/>
    <property type="molecule type" value="Genomic_DNA"/>
</dbReference>
<organism evidence="8 9">
    <name type="scientific">Kangiella geojedonensis</name>
    <dbReference type="NCBI Taxonomy" id="914150"/>
    <lineage>
        <taxon>Bacteria</taxon>
        <taxon>Pseudomonadati</taxon>
        <taxon>Pseudomonadota</taxon>
        <taxon>Gammaproteobacteria</taxon>
        <taxon>Kangiellales</taxon>
        <taxon>Kangiellaceae</taxon>
        <taxon>Kangiella</taxon>
    </lineage>
</organism>
<feature type="domain" description="JAB" evidence="7">
    <location>
        <begin position="618"/>
        <end position="724"/>
    </location>
</feature>
<dbReference type="HOGENOM" id="CLU_021409_0_0_6"/>
<gene>
    <name evidence="8" type="ORF">TQ33_1768</name>
</gene>
<dbReference type="GO" id="GO:0061504">
    <property type="term" value="P:cyclic threonylcarbamoyladenosine biosynthetic process"/>
    <property type="evidence" value="ECO:0007669"/>
    <property type="project" value="TreeGrafter"/>
</dbReference>
<dbReference type="GO" id="GO:0008237">
    <property type="term" value="F:metallopeptidase activity"/>
    <property type="evidence" value="ECO:0007669"/>
    <property type="project" value="UniProtKB-KW"/>
</dbReference>
<evidence type="ECO:0000259" key="6">
    <source>
        <dbReference type="Pfam" id="PF00899"/>
    </source>
</evidence>
<keyword evidence="2" id="KW-0479">Metal-binding</keyword>
<name>A0A0F6TS78_9GAMM</name>
<proteinExistence type="predicted"/>
<feature type="domain" description="THIF-type NAD/FAD binding fold" evidence="6">
    <location>
        <begin position="371"/>
        <end position="478"/>
    </location>
</feature>
<keyword evidence="4" id="KW-0862">Zinc</keyword>
<keyword evidence="5" id="KW-0482">Metalloprotease</keyword>
<dbReference type="InterPro" id="IPR000594">
    <property type="entry name" value="ThiF_NAD_FAD-bd"/>
</dbReference>
<dbReference type="CDD" id="cd01483">
    <property type="entry name" value="E1_enzyme_family"/>
    <property type="match status" value="1"/>
</dbReference>
<dbReference type="GO" id="GO:0046872">
    <property type="term" value="F:metal ion binding"/>
    <property type="evidence" value="ECO:0007669"/>
    <property type="project" value="UniProtKB-KW"/>
</dbReference>
<dbReference type="PANTHER" id="PTHR43267">
    <property type="entry name" value="TRNA THREONYLCARBAMOYLADENOSINE DEHYDRATASE"/>
    <property type="match status" value="1"/>
</dbReference>
<dbReference type="Gene3D" id="3.40.50.720">
    <property type="entry name" value="NAD(P)-binding Rossmann-like Domain"/>
    <property type="match status" value="1"/>
</dbReference>
<dbReference type="STRING" id="914150.TQ33_1768"/>